<protein>
    <submittedName>
        <fullName evidence="5">Mucoidy inhibitor MuiA family protein</fullName>
    </submittedName>
</protein>
<dbReference type="EMBL" id="JAVRHL010000001">
    <property type="protein sequence ID" value="MDT0681054.1"/>
    <property type="molecule type" value="Genomic_DNA"/>
</dbReference>
<dbReference type="Pfam" id="PF13600">
    <property type="entry name" value="DUF4140"/>
    <property type="match status" value="1"/>
</dbReference>
<dbReference type="InterPro" id="IPR025554">
    <property type="entry name" value="DUF4140"/>
</dbReference>
<keyword evidence="2" id="KW-0732">Signal</keyword>
<name>A0ABU3DBF5_9RHOB</name>
<evidence type="ECO:0000313" key="5">
    <source>
        <dbReference type="EMBL" id="MDT0681054.1"/>
    </source>
</evidence>
<feature type="domain" description="DUF4139" evidence="3">
    <location>
        <begin position="230"/>
        <end position="546"/>
    </location>
</feature>
<organism evidence="5 6">
    <name type="scientific">Tropicimonas omnivorans</name>
    <dbReference type="NCBI Taxonomy" id="3075590"/>
    <lineage>
        <taxon>Bacteria</taxon>
        <taxon>Pseudomonadati</taxon>
        <taxon>Pseudomonadota</taxon>
        <taxon>Alphaproteobacteria</taxon>
        <taxon>Rhodobacterales</taxon>
        <taxon>Roseobacteraceae</taxon>
        <taxon>Tropicimonas</taxon>
    </lineage>
</organism>
<evidence type="ECO:0000256" key="2">
    <source>
        <dbReference type="SAM" id="SignalP"/>
    </source>
</evidence>
<dbReference type="RefSeq" id="WP_311688429.1">
    <property type="nucleotide sequence ID" value="NZ_JAVRHL010000001.1"/>
</dbReference>
<dbReference type="Gene3D" id="1.10.287.1490">
    <property type="match status" value="1"/>
</dbReference>
<dbReference type="Proteomes" id="UP001265259">
    <property type="component" value="Unassembled WGS sequence"/>
</dbReference>
<dbReference type="Pfam" id="PF13598">
    <property type="entry name" value="DUF4139"/>
    <property type="match status" value="1"/>
</dbReference>
<comment type="caution">
    <text evidence="5">The sequence shown here is derived from an EMBL/GenBank/DDBJ whole genome shotgun (WGS) entry which is preliminary data.</text>
</comment>
<proteinExistence type="predicted"/>
<evidence type="ECO:0000259" key="3">
    <source>
        <dbReference type="Pfam" id="PF13598"/>
    </source>
</evidence>
<feature type="coiled-coil region" evidence="1">
    <location>
        <begin position="103"/>
        <end position="144"/>
    </location>
</feature>
<feature type="signal peptide" evidence="2">
    <location>
        <begin position="1"/>
        <end position="22"/>
    </location>
</feature>
<reference evidence="5 6" key="1">
    <citation type="submission" date="2023-09" db="EMBL/GenBank/DDBJ databases">
        <authorList>
            <person name="Rey-Velasco X."/>
        </authorList>
    </citation>
    <scope>NUCLEOTIDE SEQUENCE [LARGE SCALE GENOMIC DNA]</scope>
    <source>
        <strain evidence="5 6">F158</strain>
    </source>
</reference>
<keyword evidence="1" id="KW-0175">Coiled coil</keyword>
<dbReference type="PANTHER" id="PTHR31005">
    <property type="entry name" value="DUF4139 DOMAIN-CONTAINING PROTEIN"/>
    <property type="match status" value="1"/>
</dbReference>
<dbReference type="PANTHER" id="PTHR31005:SF8">
    <property type="entry name" value="DUF4139 DOMAIN-CONTAINING PROTEIN"/>
    <property type="match status" value="1"/>
</dbReference>
<feature type="domain" description="DUF4140" evidence="4">
    <location>
        <begin position="35"/>
        <end position="141"/>
    </location>
</feature>
<evidence type="ECO:0000259" key="4">
    <source>
        <dbReference type="Pfam" id="PF13600"/>
    </source>
</evidence>
<accession>A0ABU3DBF5</accession>
<evidence type="ECO:0000313" key="6">
    <source>
        <dbReference type="Proteomes" id="UP001265259"/>
    </source>
</evidence>
<dbReference type="NCBIfam" id="TIGR02231">
    <property type="entry name" value="mucoidy inhibitor MuiA family protein"/>
    <property type="match status" value="1"/>
</dbReference>
<dbReference type="InterPro" id="IPR011935">
    <property type="entry name" value="CHP02231"/>
</dbReference>
<evidence type="ECO:0000256" key="1">
    <source>
        <dbReference type="SAM" id="Coils"/>
    </source>
</evidence>
<dbReference type="InterPro" id="IPR037291">
    <property type="entry name" value="DUF4139"/>
</dbReference>
<gene>
    <name evidence="5" type="ORF">RM543_00025</name>
</gene>
<sequence length="554" mass="59352">MTTRYIFLAGLVPLGLAGAAGAEEFRIPAPPESAIVYPLGASVTRTAEVDLPAGRHRVLIPAGGARVGEDPPRIEATGGITVGAVSFLPGYVTDPEEVFSPAQSEAQGQIDTLEDRIEAAVRDLAEQRADVASAEARIAFLRSLSAEKVDGIDGDSLAQLSGTLGSELAQATRDLAAATPGLAEQEDALEELQKQLAQARRRFNELSPPAGAVDMLAVEIMAEEAGPATLTLTALSRNASWTPVYDLRLDRDTGTLDIARKALVSQGTGEAWQDVELTLSTADPYAQVIPTEPWQNQASIHPPYEPRATVAGAAEMDMAPAPVMEGTREMKASGADFTREAASAEISGLSVTYAYPEEVTVGSGGDPVQLALDVLELEADPFARAVPRIDQTAYLLAEFTNDEDEPILPGEAALYVDGTFSGRSRLPLIAAGAEEELSFGPLDGIRLEYRQIRNDTGDVGLVSRSNTRRQTLEYDVQNLTGAPQDVQTLIALPYSEQEDLDIDLRIEPRPDAENWEDQRGIDVWNLTLAPGETRTITVTATLSWPQGQELSWQP</sequence>
<keyword evidence="6" id="KW-1185">Reference proteome</keyword>
<feature type="chain" id="PRO_5045056698" evidence="2">
    <location>
        <begin position="23"/>
        <end position="554"/>
    </location>
</feature>